<dbReference type="EC" id="3.1.26.4" evidence="2"/>
<name>A0A8C7IGR1_ONCKI</name>
<keyword evidence="6" id="KW-1185">Reference proteome</keyword>
<dbReference type="PROSITE" id="PS50878">
    <property type="entry name" value="RT_POL"/>
    <property type="match status" value="1"/>
</dbReference>
<feature type="domain" description="Reverse transcriptase" evidence="4">
    <location>
        <begin position="1"/>
        <end position="182"/>
    </location>
</feature>
<feature type="compositionally biased region" description="Basic and acidic residues" evidence="3">
    <location>
        <begin position="343"/>
        <end position="352"/>
    </location>
</feature>
<dbReference type="PANTHER" id="PTHR37984">
    <property type="entry name" value="PROTEIN CBG26694"/>
    <property type="match status" value="1"/>
</dbReference>
<sequence length="375" mass="42483">MIKAVEKSTDWISSMIVVKKPSGKLRVRIDPKPLSKALKRSHYPLRTIEDVLPDLNRARVFSVCDVKNGFWHVELEEESSYLTTFSTHMGRYRWLCMPMGISPAPEIFQRKLNQAMEGLPGVKIIADDILIVGEGDNDEAVTLDHDKNLRMLLDRCRKLNIKLNSEKLQLRLKEVPYTGHLLTSEGLKVDPGKVTAIKQMPRTTDVQGVQCFLGMVNYLAKFCSHATEICEPLRELTQKDSLWEWSERHEQAFNKIRDTIAQTPVLKYYNPTEQLVLQCDASESGLGAALMQGGQPIAYASRALTETDKGYAQIKKEQVVFGMERFHQFTYGRTGGSAVRSQASREHHDKASPQHIKKTTTHAHETPKLRGQSPI</sequence>
<dbReference type="CDD" id="cd01647">
    <property type="entry name" value="RT_LTR"/>
    <property type="match status" value="1"/>
</dbReference>
<evidence type="ECO:0000256" key="3">
    <source>
        <dbReference type="SAM" id="MobiDB-lite"/>
    </source>
</evidence>
<dbReference type="Gene3D" id="3.10.10.10">
    <property type="entry name" value="HIV Type 1 Reverse Transcriptase, subunit A, domain 1"/>
    <property type="match status" value="1"/>
</dbReference>
<evidence type="ECO:0000313" key="6">
    <source>
        <dbReference type="Proteomes" id="UP000694557"/>
    </source>
</evidence>
<reference evidence="5" key="2">
    <citation type="submission" date="2025-09" db="UniProtKB">
        <authorList>
            <consortium name="Ensembl"/>
        </authorList>
    </citation>
    <scope>IDENTIFICATION</scope>
</reference>
<dbReference type="GeneTree" id="ENSGT01140000282569"/>
<dbReference type="FunFam" id="3.30.70.270:FF:000026">
    <property type="entry name" value="Transposon Ty3-G Gag-Pol polyprotein"/>
    <property type="match status" value="1"/>
</dbReference>
<evidence type="ECO:0000313" key="5">
    <source>
        <dbReference type="Ensembl" id="ENSOKIP00005071495.1"/>
    </source>
</evidence>
<dbReference type="GO" id="GO:0004523">
    <property type="term" value="F:RNA-DNA hybrid ribonuclease activity"/>
    <property type="evidence" value="ECO:0007669"/>
    <property type="project" value="UniProtKB-EC"/>
</dbReference>
<dbReference type="Gene3D" id="3.30.70.270">
    <property type="match status" value="2"/>
</dbReference>
<evidence type="ECO:0000256" key="1">
    <source>
        <dbReference type="ARBA" id="ARBA00010879"/>
    </source>
</evidence>
<dbReference type="PANTHER" id="PTHR37984:SF8">
    <property type="entry name" value="CCHC-TYPE DOMAIN-CONTAINING PROTEIN"/>
    <property type="match status" value="1"/>
</dbReference>
<dbReference type="SUPFAM" id="SSF56672">
    <property type="entry name" value="DNA/RNA polymerases"/>
    <property type="match status" value="1"/>
</dbReference>
<evidence type="ECO:0000259" key="4">
    <source>
        <dbReference type="PROSITE" id="PS50878"/>
    </source>
</evidence>
<evidence type="ECO:0000256" key="2">
    <source>
        <dbReference type="ARBA" id="ARBA00012180"/>
    </source>
</evidence>
<dbReference type="InterPro" id="IPR000477">
    <property type="entry name" value="RT_dom"/>
</dbReference>
<dbReference type="Pfam" id="PF17919">
    <property type="entry name" value="RT_RNaseH_2"/>
    <property type="match status" value="1"/>
</dbReference>
<dbReference type="InterPro" id="IPR041577">
    <property type="entry name" value="RT_RNaseH_2"/>
</dbReference>
<protein>
    <recommendedName>
        <fullName evidence="2">ribonuclease H</fullName>
        <ecNumber evidence="2">3.1.26.4</ecNumber>
    </recommendedName>
</protein>
<dbReference type="Ensembl" id="ENSOKIT00005076170.1">
    <property type="protein sequence ID" value="ENSOKIP00005071495.1"/>
    <property type="gene ID" value="ENSOKIG00005030853.1"/>
</dbReference>
<dbReference type="InterPro" id="IPR043502">
    <property type="entry name" value="DNA/RNA_pol_sf"/>
</dbReference>
<reference evidence="5" key="1">
    <citation type="submission" date="2025-08" db="UniProtKB">
        <authorList>
            <consortium name="Ensembl"/>
        </authorList>
    </citation>
    <scope>IDENTIFICATION</scope>
</reference>
<feature type="region of interest" description="Disordered" evidence="3">
    <location>
        <begin position="335"/>
        <end position="375"/>
    </location>
</feature>
<organism evidence="5 6">
    <name type="scientific">Oncorhynchus kisutch</name>
    <name type="common">Coho salmon</name>
    <name type="synonym">Salmo kisutch</name>
    <dbReference type="NCBI Taxonomy" id="8019"/>
    <lineage>
        <taxon>Eukaryota</taxon>
        <taxon>Metazoa</taxon>
        <taxon>Chordata</taxon>
        <taxon>Craniata</taxon>
        <taxon>Vertebrata</taxon>
        <taxon>Euteleostomi</taxon>
        <taxon>Actinopterygii</taxon>
        <taxon>Neopterygii</taxon>
        <taxon>Teleostei</taxon>
        <taxon>Protacanthopterygii</taxon>
        <taxon>Salmoniformes</taxon>
        <taxon>Salmonidae</taxon>
        <taxon>Salmoninae</taxon>
        <taxon>Oncorhynchus</taxon>
    </lineage>
</organism>
<comment type="similarity">
    <text evidence="1">Belongs to the beta type-B retroviral polymerase family. HERV class-II K(HML-2) pol subfamily.</text>
</comment>
<dbReference type="InterPro" id="IPR043128">
    <property type="entry name" value="Rev_trsase/Diguanyl_cyclase"/>
</dbReference>
<proteinExistence type="inferred from homology"/>
<dbReference type="Proteomes" id="UP000694557">
    <property type="component" value="Unassembled WGS sequence"/>
</dbReference>
<accession>A0A8C7IGR1</accession>
<dbReference type="AlphaFoldDB" id="A0A8C7IGR1"/>
<dbReference type="Pfam" id="PF00078">
    <property type="entry name" value="RVT_1"/>
    <property type="match status" value="1"/>
</dbReference>
<dbReference type="InterPro" id="IPR050951">
    <property type="entry name" value="Retrovirus_Pol_polyprotein"/>
</dbReference>